<name>A0ABT7RGA7_9BACI</name>
<dbReference type="Pfam" id="PF04932">
    <property type="entry name" value="Wzy_C"/>
    <property type="match status" value="1"/>
</dbReference>
<evidence type="ECO:0000256" key="4">
    <source>
        <dbReference type="ARBA" id="ARBA00023136"/>
    </source>
</evidence>
<feature type="transmembrane region" description="Helical" evidence="5">
    <location>
        <begin position="368"/>
        <end position="388"/>
    </location>
</feature>
<evidence type="ECO:0000256" key="3">
    <source>
        <dbReference type="ARBA" id="ARBA00022989"/>
    </source>
</evidence>
<comment type="caution">
    <text evidence="7">The sequence shown here is derived from an EMBL/GenBank/DDBJ whole genome shotgun (WGS) entry which is preliminary data.</text>
</comment>
<feature type="transmembrane region" description="Helical" evidence="5">
    <location>
        <begin position="212"/>
        <end position="229"/>
    </location>
</feature>
<feature type="transmembrane region" description="Helical" evidence="5">
    <location>
        <begin position="259"/>
        <end position="276"/>
    </location>
</feature>
<dbReference type="RefSeq" id="WP_289361024.1">
    <property type="nucleotide sequence ID" value="NZ_JAUCFG010000002.1"/>
</dbReference>
<feature type="transmembrane region" description="Helical" evidence="5">
    <location>
        <begin position="161"/>
        <end position="179"/>
    </location>
</feature>
<keyword evidence="3 5" id="KW-1133">Transmembrane helix</keyword>
<keyword evidence="8" id="KW-1185">Reference proteome</keyword>
<dbReference type="GO" id="GO:0016874">
    <property type="term" value="F:ligase activity"/>
    <property type="evidence" value="ECO:0007669"/>
    <property type="project" value="UniProtKB-KW"/>
</dbReference>
<keyword evidence="7" id="KW-0436">Ligase</keyword>
<feature type="transmembrane region" description="Helical" evidence="5">
    <location>
        <begin position="109"/>
        <end position="129"/>
    </location>
</feature>
<organism evidence="7 8">
    <name type="scientific">Bacillus hominis</name>
    <dbReference type="NCBI Taxonomy" id="2817478"/>
    <lineage>
        <taxon>Bacteria</taxon>
        <taxon>Bacillati</taxon>
        <taxon>Bacillota</taxon>
        <taxon>Bacilli</taxon>
        <taxon>Bacillales</taxon>
        <taxon>Bacillaceae</taxon>
        <taxon>Bacillus</taxon>
        <taxon>Bacillus cereus group</taxon>
    </lineage>
</organism>
<dbReference type="InterPro" id="IPR007016">
    <property type="entry name" value="O-antigen_ligase-rel_domated"/>
</dbReference>
<evidence type="ECO:0000256" key="5">
    <source>
        <dbReference type="SAM" id="Phobius"/>
    </source>
</evidence>
<gene>
    <name evidence="7" type="ORF">QUG02_25145</name>
</gene>
<dbReference type="PANTHER" id="PTHR37422">
    <property type="entry name" value="TEICHURONIC ACID BIOSYNTHESIS PROTEIN TUAE"/>
    <property type="match status" value="1"/>
</dbReference>
<feature type="transmembrane region" description="Helical" evidence="5">
    <location>
        <begin position="281"/>
        <end position="300"/>
    </location>
</feature>
<feature type="transmembrane region" description="Helical" evidence="5">
    <location>
        <begin position="65"/>
        <end position="89"/>
    </location>
</feature>
<evidence type="ECO:0000313" key="8">
    <source>
        <dbReference type="Proteomes" id="UP001224139"/>
    </source>
</evidence>
<keyword evidence="4 5" id="KW-0472">Membrane</keyword>
<evidence type="ECO:0000259" key="6">
    <source>
        <dbReference type="Pfam" id="PF04932"/>
    </source>
</evidence>
<protein>
    <submittedName>
        <fullName evidence="7">O-antigen ligase family protein</fullName>
    </submittedName>
</protein>
<evidence type="ECO:0000313" key="7">
    <source>
        <dbReference type="EMBL" id="MDM5441341.1"/>
    </source>
</evidence>
<comment type="subcellular location">
    <subcellularLocation>
        <location evidence="1">Membrane</location>
        <topology evidence="1">Multi-pass membrane protein</topology>
    </subcellularLocation>
</comment>
<evidence type="ECO:0000256" key="1">
    <source>
        <dbReference type="ARBA" id="ARBA00004141"/>
    </source>
</evidence>
<evidence type="ECO:0000256" key="2">
    <source>
        <dbReference type="ARBA" id="ARBA00022692"/>
    </source>
</evidence>
<dbReference type="EMBL" id="JAUCFG010000002">
    <property type="protein sequence ID" value="MDM5441341.1"/>
    <property type="molecule type" value="Genomic_DNA"/>
</dbReference>
<feature type="transmembrane region" description="Helical" evidence="5">
    <location>
        <begin position="135"/>
        <end position="154"/>
    </location>
</feature>
<dbReference type="Proteomes" id="UP001224139">
    <property type="component" value="Unassembled WGS sequence"/>
</dbReference>
<dbReference type="InterPro" id="IPR051533">
    <property type="entry name" value="WaaL-like"/>
</dbReference>
<accession>A0ABT7RGA7</accession>
<reference evidence="7 8" key="1">
    <citation type="submission" date="2023-06" db="EMBL/GenBank/DDBJ databases">
        <title>Comparative genomics of Bacillaceae isolates and their secondary metabolite potential.</title>
        <authorList>
            <person name="Song L."/>
            <person name="Nielsen L.J."/>
            <person name="Mohite O."/>
            <person name="Xu X."/>
            <person name="Weber T."/>
            <person name="Kovacs A.T."/>
        </authorList>
    </citation>
    <scope>NUCLEOTIDE SEQUENCE [LARGE SCALE GENOMIC DNA]</scope>
    <source>
        <strain evidence="7 8">DX2.1</strain>
    </source>
</reference>
<dbReference type="PANTHER" id="PTHR37422:SF13">
    <property type="entry name" value="LIPOPOLYSACCHARIDE BIOSYNTHESIS PROTEIN PA4999-RELATED"/>
    <property type="match status" value="1"/>
</dbReference>
<feature type="transmembrane region" description="Helical" evidence="5">
    <location>
        <begin position="424"/>
        <end position="443"/>
    </location>
</feature>
<sequence length="445" mass="50915">MFISEYERTLRLSSYLILIILVGLLSQQIIWSGIFILLCILPIVALIFFRNPFLVLGLLLPLESIYIIPIGVTKAVKVLVLIAFILTILYKYRERLKGIKEYQQSSYSYVMWLFSLLGILSSLLSDSIFQSLLKVFQYMLVFLCYFILLQIKFNKKEIKEICNYFILGMVFSSFIGLLQKFTNIPWLWSQSVINSSTGTGRITAFFNNTNGYGGYLCMGLIILLGNLLLEKNKMKSALFQISIFLLLLANLVFTDSAGSIISFVISTFIILLYKIIDVRKVFLVVLPSIIFMLLLSFNIINTNFSQLLVNVLVEQERWVLWEGATRIFLDNPFYGIGFYQFPEVLKEYGIYSKYGAAWPHPHNLFLDLIVTVGILGSVIFIMLLVCIIKHVLTMKKDIWFNNHFKLISLAIIIGAFIHDLIDGGFLWGTSSCATLLWIIVGVIEE</sequence>
<keyword evidence="2 5" id="KW-0812">Transmembrane</keyword>
<feature type="transmembrane region" description="Helical" evidence="5">
    <location>
        <begin position="400"/>
        <end position="418"/>
    </location>
</feature>
<feature type="domain" description="O-antigen ligase-related" evidence="6">
    <location>
        <begin position="243"/>
        <end position="381"/>
    </location>
</feature>
<proteinExistence type="predicted"/>
<feature type="transmembrane region" description="Helical" evidence="5">
    <location>
        <begin position="236"/>
        <end position="253"/>
    </location>
</feature>
<feature type="transmembrane region" description="Helical" evidence="5">
    <location>
        <begin position="12"/>
        <end position="45"/>
    </location>
</feature>